<keyword evidence="3" id="KW-1185">Reference proteome</keyword>
<reference evidence="2" key="1">
    <citation type="submission" date="2023-05" db="EMBL/GenBank/DDBJ databases">
        <authorList>
            <person name="Huff M."/>
        </authorList>
    </citation>
    <scope>NUCLEOTIDE SEQUENCE</scope>
</reference>
<proteinExistence type="predicted"/>
<feature type="region of interest" description="Disordered" evidence="1">
    <location>
        <begin position="1"/>
        <end position="26"/>
    </location>
</feature>
<dbReference type="Proteomes" id="UP000834106">
    <property type="component" value="Chromosome 1"/>
</dbReference>
<dbReference type="AlphaFoldDB" id="A0AAD2DIP7"/>
<evidence type="ECO:0000313" key="3">
    <source>
        <dbReference type="Proteomes" id="UP000834106"/>
    </source>
</evidence>
<dbReference type="EMBL" id="OU503036">
    <property type="protein sequence ID" value="CAI9753553.1"/>
    <property type="molecule type" value="Genomic_DNA"/>
</dbReference>
<protein>
    <submittedName>
        <fullName evidence="2">Uncharacterized protein</fullName>
    </submittedName>
</protein>
<feature type="compositionally biased region" description="Pro residues" evidence="1">
    <location>
        <begin position="7"/>
        <end position="23"/>
    </location>
</feature>
<gene>
    <name evidence="2" type="ORF">FPE_LOCUS984</name>
</gene>
<accession>A0AAD2DIP7</accession>
<evidence type="ECO:0000256" key="1">
    <source>
        <dbReference type="SAM" id="MobiDB-lite"/>
    </source>
</evidence>
<sequence length="175" mass="19944">MSCYLTPSPPIAPLLSTPPPPPNHHQNLSYQVQNQLHLHHHKCTHRYHHPKLVDHRKAHCRDNPAMKQNKPTTMELSMGCRMVVVLQGSLYYPVEGLRTMHKRDLEHGHVLSSSSTLVEHLAFGSNQTTTYVLSLPWCQLMFFKSLAEDIVTSASYLDNSTPEYIEGVGWVKRVI</sequence>
<organism evidence="2 3">
    <name type="scientific">Fraxinus pennsylvanica</name>
    <dbReference type="NCBI Taxonomy" id="56036"/>
    <lineage>
        <taxon>Eukaryota</taxon>
        <taxon>Viridiplantae</taxon>
        <taxon>Streptophyta</taxon>
        <taxon>Embryophyta</taxon>
        <taxon>Tracheophyta</taxon>
        <taxon>Spermatophyta</taxon>
        <taxon>Magnoliopsida</taxon>
        <taxon>eudicotyledons</taxon>
        <taxon>Gunneridae</taxon>
        <taxon>Pentapetalae</taxon>
        <taxon>asterids</taxon>
        <taxon>lamiids</taxon>
        <taxon>Lamiales</taxon>
        <taxon>Oleaceae</taxon>
        <taxon>Oleeae</taxon>
        <taxon>Fraxinus</taxon>
    </lineage>
</organism>
<name>A0AAD2DIP7_9LAMI</name>
<evidence type="ECO:0000313" key="2">
    <source>
        <dbReference type="EMBL" id="CAI9753553.1"/>
    </source>
</evidence>